<dbReference type="SUPFAM" id="SSF56672">
    <property type="entry name" value="DNA/RNA polymerases"/>
    <property type="match status" value="1"/>
</dbReference>
<organism evidence="2">
    <name type="scientific">marine sediment metagenome</name>
    <dbReference type="NCBI Taxonomy" id="412755"/>
    <lineage>
        <taxon>unclassified sequences</taxon>
        <taxon>metagenomes</taxon>
        <taxon>ecological metagenomes</taxon>
    </lineage>
</organism>
<accession>A0A0F9B2E3</accession>
<dbReference type="InterPro" id="IPR036397">
    <property type="entry name" value="RNaseH_sf"/>
</dbReference>
<dbReference type="Pfam" id="PF01612">
    <property type="entry name" value="DNA_pol_A_exo1"/>
    <property type="match status" value="1"/>
</dbReference>
<dbReference type="EMBL" id="LAZR01043076">
    <property type="protein sequence ID" value="KKL07962.1"/>
    <property type="molecule type" value="Genomic_DNA"/>
</dbReference>
<dbReference type="InterPro" id="IPR012337">
    <property type="entry name" value="RNaseH-like_sf"/>
</dbReference>
<protein>
    <recommendedName>
        <fullName evidence="1">3'-5' exonuclease domain-containing protein</fullName>
    </recommendedName>
</protein>
<sequence>TYHPAAIMRRWDWRWISLEDLKRANRPWREPNYDFLIRPSYGDCVVWLDKILSRLERTTVKLAVDIETRNRQIACVGFADSDRHAICIPILCVENPSGYWDLEEELNLVLKMREVLIHPNAHIIGQNFIYDMQYFARQYGIRSRLCDDTMLKHHCAMPGTQKGLDFLSSIYCRYHRYWKDESKDWKPGLGEEQLWIYNCTDCVATFEANENLDAVIDAFGLTEQYAFQMKTNATAFNMMLRGVNINKQLKADHSVELYEMTIQLREWLDSILYPFTIFGPKGVSSKKMMILAYQIFRLPLKYRQAGKKKALTANKDAVEEWCNSVEPVFRPVLEAIREFRSLLVYKSTFADAALDWDGRFRCSINVSGAETFRWSTSTDAFGFGTNMQNLPKKKE</sequence>
<reference evidence="2" key="1">
    <citation type="journal article" date="2015" name="Nature">
        <title>Complex archaea that bridge the gap between prokaryotes and eukaryotes.</title>
        <authorList>
            <person name="Spang A."/>
            <person name="Saw J.H."/>
            <person name="Jorgensen S.L."/>
            <person name="Zaremba-Niedzwiedzka K."/>
            <person name="Martijn J."/>
            <person name="Lind A.E."/>
            <person name="van Eijk R."/>
            <person name="Schleper C."/>
            <person name="Guy L."/>
            <person name="Ettema T.J."/>
        </authorList>
    </citation>
    <scope>NUCLEOTIDE SEQUENCE</scope>
</reference>
<dbReference type="GO" id="GO:0008408">
    <property type="term" value="F:3'-5' exonuclease activity"/>
    <property type="evidence" value="ECO:0007669"/>
    <property type="project" value="InterPro"/>
</dbReference>
<proteinExistence type="predicted"/>
<evidence type="ECO:0000259" key="1">
    <source>
        <dbReference type="SMART" id="SM00474"/>
    </source>
</evidence>
<dbReference type="Gene3D" id="3.30.420.10">
    <property type="entry name" value="Ribonuclease H-like superfamily/Ribonuclease H"/>
    <property type="match status" value="1"/>
</dbReference>
<comment type="caution">
    <text evidence="2">The sequence shown here is derived from an EMBL/GenBank/DDBJ whole genome shotgun (WGS) entry which is preliminary data.</text>
</comment>
<dbReference type="SMART" id="SM00474">
    <property type="entry name" value="35EXOc"/>
    <property type="match status" value="1"/>
</dbReference>
<dbReference type="GO" id="GO:0003676">
    <property type="term" value="F:nucleic acid binding"/>
    <property type="evidence" value="ECO:0007669"/>
    <property type="project" value="InterPro"/>
</dbReference>
<evidence type="ECO:0000313" key="2">
    <source>
        <dbReference type="EMBL" id="KKL07962.1"/>
    </source>
</evidence>
<dbReference type="SUPFAM" id="SSF53098">
    <property type="entry name" value="Ribonuclease H-like"/>
    <property type="match status" value="1"/>
</dbReference>
<feature type="non-terminal residue" evidence="2">
    <location>
        <position position="1"/>
    </location>
</feature>
<feature type="domain" description="3'-5' exonuclease" evidence="1">
    <location>
        <begin position="39"/>
        <end position="217"/>
    </location>
</feature>
<name>A0A0F9B2E3_9ZZZZ</name>
<dbReference type="InterPro" id="IPR002562">
    <property type="entry name" value="3'-5'_exonuclease_dom"/>
</dbReference>
<gene>
    <name evidence="2" type="ORF">LCGC14_2580730</name>
</gene>
<dbReference type="AlphaFoldDB" id="A0A0F9B2E3"/>
<dbReference type="GO" id="GO:0006139">
    <property type="term" value="P:nucleobase-containing compound metabolic process"/>
    <property type="evidence" value="ECO:0007669"/>
    <property type="project" value="InterPro"/>
</dbReference>
<dbReference type="InterPro" id="IPR043502">
    <property type="entry name" value="DNA/RNA_pol_sf"/>
</dbReference>